<dbReference type="GO" id="GO:0020037">
    <property type="term" value="F:heme binding"/>
    <property type="evidence" value="ECO:0007669"/>
    <property type="project" value="InterPro"/>
</dbReference>
<dbReference type="Gene3D" id="1.10.630.10">
    <property type="entry name" value="Cytochrome P450"/>
    <property type="match status" value="1"/>
</dbReference>
<protein>
    <submittedName>
        <fullName evidence="7">Linoleate dioxygenase-like and cytochrome P450 domain-containing protein</fullName>
    </submittedName>
</protein>
<evidence type="ECO:0000256" key="5">
    <source>
        <dbReference type="ARBA" id="ARBA00023004"/>
    </source>
</evidence>
<dbReference type="GO" id="GO:0004601">
    <property type="term" value="F:peroxidase activity"/>
    <property type="evidence" value="ECO:0007669"/>
    <property type="project" value="InterPro"/>
</dbReference>
<dbReference type="PANTHER" id="PTHR11903">
    <property type="entry name" value="PROSTAGLANDIN G/H SYNTHASE"/>
    <property type="match status" value="1"/>
</dbReference>
<keyword evidence="4" id="KW-0560">Oxidoreductase</keyword>
<evidence type="ECO:0000256" key="1">
    <source>
        <dbReference type="ARBA" id="ARBA00022617"/>
    </source>
</evidence>
<comment type="caution">
    <text evidence="7">The sequence shown here is derived from an EMBL/GenBank/DDBJ whole genome shotgun (WGS) entry which is preliminary data.</text>
</comment>
<accession>A0A9P3LIJ1</accession>
<proteinExistence type="predicted"/>
<dbReference type="InterPro" id="IPR036396">
    <property type="entry name" value="Cyt_P450_sf"/>
</dbReference>
<gene>
    <name evidence="7" type="ORF">PsYK624_113980</name>
</gene>
<evidence type="ECO:0000256" key="6">
    <source>
        <dbReference type="PIRSR" id="PIRSR619791-2"/>
    </source>
</evidence>
<dbReference type="OrthoDB" id="823504at2759"/>
<dbReference type="Proteomes" id="UP000703269">
    <property type="component" value="Unassembled WGS sequence"/>
</dbReference>
<dbReference type="GO" id="GO:0051213">
    <property type="term" value="F:dioxygenase activity"/>
    <property type="evidence" value="ECO:0007669"/>
    <property type="project" value="UniProtKB-KW"/>
</dbReference>
<dbReference type="PROSITE" id="PS50292">
    <property type="entry name" value="PEROXIDASE_3"/>
    <property type="match status" value="1"/>
</dbReference>
<evidence type="ECO:0000313" key="7">
    <source>
        <dbReference type="EMBL" id="GJE95217.1"/>
    </source>
</evidence>
<keyword evidence="2 6" id="KW-0479">Metal-binding</keyword>
<dbReference type="InterPro" id="IPR037120">
    <property type="entry name" value="Haem_peroxidase_sf_animal"/>
</dbReference>
<organism evidence="7 8">
    <name type="scientific">Phanerochaete sordida</name>
    <dbReference type="NCBI Taxonomy" id="48140"/>
    <lineage>
        <taxon>Eukaryota</taxon>
        <taxon>Fungi</taxon>
        <taxon>Dikarya</taxon>
        <taxon>Basidiomycota</taxon>
        <taxon>Agaricomycotina</taxon>
        <taxon>Agaricomycetes</taxon>
        <taxon>Polyporales</taxon>
        <taxon>Phanerochaetaceae</taxon>
        <taxon>Phanerochaete</taxon>
    </lineage>
</organism>
<evidence type="ECO:0000313" key="8">
    <source>
        <dbReference type="Proteomes" id="UP000703269"/>
    </source>
</evidence>
<dbReference type="InterPro" id="IPR019791">
    <property type="entry name" value="Haem_peroxidase_animal"/>
</dbReference>
<feature type="binding site" description="axial binding residue" evidence="6">
    <location>
        <position position="377"/>
    </location>
    <ligand>
        <name>heme b</name>
        <dbReference type="ChEBI" id="CHEBI:60344"/>
    </ligand>
    <ligandPart>
        <name>Fe</name>
        <dbReference type="ChEBI" id="CHEBI:18248"/>
    </ligandPart>
</feature>
<dbReference type="CDD" id="cd09817">
    <property type="entry name" value="linoleate_diol_synthase_like"/>
    <property type="match status" value="1"/>
</dbReference>
<evidence type="ECO:0000256" key="3">
    <source>
        <dbReference type="ARBA" id="ARBA00022964"/>
    </source>
</evidence>
<keyword evidence="8" id="KW-1185">Reference proteome</keyword>
<dbReference type="SUPFAM" id="SSF48113">
    <property type="entry name" value="Heme-dependent peroxidases"/>
    <property type="match status" value="1"/>
</dbReference>
<dbReference type="EMBL" id="BPQB01000047">
    <property type="protein sequence ID" value="GJE95217.1"/>
    <property type="molecule type" value="Genomic_DNA"/>
</dbReference>
<dbReference type="GO" id="GO:0006631">
    <property type="term" value="P:fatty acid metabolic process"/>
    <property type="evidence" value="ECO:0007669"/>
    <property type="project" value="UniProtKB-ARBA"/>
</dbReference>
<dbReference type="SUPFAM" id="SSF48264">
    <property type="entry name" value="Cytochrome P450"/>
    <property type="match status" value="1"/>
</dbReference>
<dbReference type="GO" id="GO:0006979">
    <property type="term" value="P:response to oxidative stress"/>
    <property type="evidence" value="ECO:0007669"/>
    <property type="project" value="InterPro"/>
</dbReference>
<dbReference type="PRINTS" id="PR00457">
    <property type="entry name" value="ANPEROXIDASE"/>
</dbReference>
<sequence>MASLSATGPAKHVNRASSYTGGLPYEQEDDSYFASLKVIDDFRRTVMKDLSMIDIASIPAIIDALRHHNAIDDRKFLLEHLLTFLSRLPAGPFSTALQNRVIALLYNDLPHPPATYVGARYAYRTADGSHNNVGVPDMGRAGTPYARSVQQTHALGASAMPDAGLVFDTLLRREKFVEHPAGLSSLMFAFAALVIHTVFRTNHENVDINETSSYVDLAPLYGSSEAAQKKIRVLDGRGLLHPDTFAEERLLLLPPAVCALLVLFNRNHNYIARKLLEINERGTYTDPDAIPIKDRQRAAKLAAQDEDLFQTARLVNCGWFASAIFSDYFSAILGLVRQGSSWSLNPFGEIRNQDHTLFERGRGNVCSVEFNCLYRWHAATSQHDEAWVGQTMANLFGNRDPDTLTPTDLKNAMRQIQAAQPDATRWTFGNMQRQTKGPQKGAFKDDDLAQILMLATENPAGAFKARGTPGCMCLFEVMGIETARRWGCCSLNDFRKFLGLKPYTSFLEWNSDRNIASAAEKLYGNIENLELYAGLQAEEAKPVMDGAGLCPSFTLSRAILADAIALTRGDRFFTADYTPFNLTAWGFQDCQRDPSAPGYGSTLGRLFMRTLPNYYNADSTYTWFPLMTPPAMETILAKLGDGVLYSMQRPSAAEGVVEITEYRDVAQVLGGGRFVPLTAGRAADVIQGRGFFIASSDPATSHREREAVLQVLTSIPGSEEKILGFFYSKTRELVEKESWGVSQRAVKNVDIVRDVLKYVPIYWVSEIAGLRVSDLEAEGNFTPQKLFDMLAQIYEFMFLDFEASKYINMLKAVREHTDVLLKHIKEVHSNGTLASLVSAFAGLFISPKNDWRARFALLGYDDNTLANAILAILVGCSVELSQALIHVVNFHLDHAPSGTNSISSATMQGETADELQGFVLEALRLDPPFSGTYRTALDAQIVGSLCVPAGGKVFVDMAKASMDPNAFPKPTSVNAQRSDSGRYTVPNGSALCLGVHLTSKIAVEVLRAVRSFTNVRRASGQSGILRRYKSDTMKTSTWMYLDQAQRQSPWATSMVLQYDC</sequence>
<dbReference type="AlphaFoldDB" id="A0A9P3LIJ1"/>
<keyword evidence="5 6" id="KW-0408">Iron</keyword>
<dbReference type="InterPro" id="IPR010255">
    <property type="entry name" value="Haem_peroxidase_sf"/>
</dbReference>
<dbReference type="GO" id="GO:0005506">
    <property type="term" value="F:iron ion binding"/>
    <property type="evidence" value="ECO:0007669"/>
    <property type="project" value="InterPro"/>
</dbReference>
<dbReference type="GO" id="GO:0016705">
    <property type="term" value="F:oxidoreductase activity, acting on paired donors, with incorporation or reduction of molecular oxygen"/>
    <property type="evidence" value="ECO:0007669"/>
    <property type="project" value="InterPro"/>
</dbReference>
<keyword evidence="3 7" id="KW-0223">Dioxygenase</keyword>
<dbReference type="Pfam" id="PF03098">
    <property type="entry name" value="An_peroxidase"/>
    <property type="match status" value="2"/>
</dbReference>
<dbReference type="GO" id="GO:0004497">
    <property type="term" value="F:monooxygenase activity"/>
    <property type="evidence" value="ECO:0007669"/>
    <property type="project" value="InterPro"/>
</dbReference>
<evidence type="ECO:0000256" key="4">
    <source>
        <dbReference type="ARBA" id="ARBA00023002"/>
    </source>
</evidence>
<dbReference type="Gene3D" id="1.10.640.10">
    <property type="entry name" value="Haem peroxidase domain superfamily, animal type"/>
    <property type="match status" value="1"/>
</dbReference>
<reference evidence="7 8" key="1">
    <citation type="submission" date="2021-08" db="EMBL/GenBank/DDBJ databases">
        <title>Draft Genome Sequence of Phanerochaete sordida strain YK-624.</title>
        <authorList>
            <person name="Mori T."/>
            <person name="Dohra H."/>
            <person name="Suzuki T."/>
            <person name="Kawagishi H."/>
            <person name="Hirai H."/>
        </authorList>
    </citation>
    <scope>NUCLEOTIDE SEQUENCE [LARGE SCALE GENOMIC DNA]</scope>
    <source>
        <strain evidence="7 8">YK-624</strain>
    </source>
</reference>
<dbReference type="PANTHER" id="PTHR11903:SF37">
    <property type="entry name" value="PSI-PRODUCING OXYGENASE A"/>
    <property type="match status" value="1"/>
</dbReference>
<keyword evidence="1 6" id="KW-0349">Heme</keyword>
<dbReference type="InterPro" id="IPR034812">
    <property type="entry name" value="Ppo-like_N"/>
</dbReference>
<name>A0A9P3LIJ1_9APHY</name>
<dbReference type="InterPro" id="IPR050783">
    <property type="entry name" value="Oxylipin_biosynth_metab"/>
</dbReference>
<evidence type="ECO:0000256" key="2">
    <source>
        <dbReference type="ARBA" id="ARBA00022723"/>
    </source>
</evidence>